<dbReference type="GO" id="GO:0016747">
    <property type="term" value="F:acyltransferase activity, transferring groups other than amino-acyl groups"/>
    <property type="evidence" value="ECO:0007669"/>
    <property type="project" value="InterPro"/>
</dbReference>
<dbReference type="AlphaFoldDB" id="A0A1H6Y6G0"/>
<dbReference type="PANTHER" id="PTHR42919:SF8">
    <property type="entry name" value="N-ALPHA-ACETYLTRANSFERASE 50"/>
    <property type="match status" value="1"/>
</dbReference>
<dbReference type="InterPro" id="IPR016181">
    <property type="entry name" value="Acyl_CoA_acyltransferase"/>
</dbReference>
<dbReference type="Pfam" id="PF00583">
    <property type="entry name" value="Acetyltransf_1"/>
    <property type="match status" value="1"/>
</dbReference>
<dbReference type="EMBL" id="FNZK01000006">
    <property type="protein sequence ID" value="SEJ34627.1"/>
    <property type="molecule type" value="Genomic_DNA"/>
</dbReference>
<gene>
    <name evidence="4" type="ORF">SAMN05660742_10648</name>
</gene>
<evidence type="ECO:0000259" key="3">
    <source>
        <dbReference type="PROSITE" id="PS51186"/>
    </source>
</evidence>
<keyword evidence="5" id="KW-1185">Reference proteome</keyword>
<name>A0A1H6Y6G0_9FIRM</name>
<keyword evidence="2" id="KW-0012">Acyltransferase</keyword>
<protein>
    <submittedName>
        <fullName evidence="4">Spermine/spermidine N-acetyltransferase</fullName>
    </submittedName>
</protein>
<dbReference type="Proteomes" id="UP000199662">
    <property type="component" value="Unassembled WGS sequence"/>
</dbReference>
<dbReference type="SUPFAM" id="SSF55729">
    <property type="entry name" value="Acyl-CoA N-acyltransferases (Nat)"/>
    <property type="match status" value="1"/>
</dbReference>
<dbReference type="STRING" id="84035.SAMN05660742_10648"/>
<feature type="domain" description="N-acetyltransferase" evidence="3">
    <location>
        <begin position="3"/>
        <end position="172"/>
    </location>
</feature>
<dbReference type="PANTHER" id="PTHR42919">
    <property type="entry name" value="N-ALPHA-ACETYLTRANSFERASE"/>
    <property type="match status" value="1"/>
</dbReference>
<evidence type="ECO:0000313" key="4">
    <source>
        <dbReference type="EMBL" id="SEJ34627.1"/>
    </source>
</evidence>
<evidence type="ECO:0000256" key="1">
    <source>
        <dbReference type="ARBA" id="ARBA00022679"/>
    </source>
</evidence>
<proteinExistence type="predicted"/>
<dbReference type="InterPro" id="IPR000182">
    <property type="entry name" value="GNAT_dom"/>
</dbReference>
<sequence length="172" mass="20329">MDFIIRQCTKDDAVVLQEISRQTYRDTFSTASTVADMEDYLQKAYDLVKLKKEILNKNTFFYFIITGRTVVGYLKLNIGAAQTDIKDDFSLEIERIYVRKEAHGQKFGAVLMNKAIEMAKVYQKQYIWLGVWENNQRAFNFYQKNRFYKIGEHEFVMGKASQVDWLLRKDLC</sequence>
<organism evidence="4 5">
    <name type="scientific">Propionispira arboris</name>
    <dbReference type="NCBI Taxonomy" id="84035"/>
    <lineage>
        <taxon>Bacteria</taxon>
        <taxon>Bacillati</taxon>
        <taxon>Bacillota</taxon>
        <taxon>Negativicutes</taxon>
        <taxon>Selenomonadales</taxon>
        <taxon>Selenomonadaceae</taxon>
        <taxon>Propionispira</taxon>
    </lineage>
</organism>
<evidence type="ECO:0000313" key="5">
    <source>
        <dbReference type="Proteomes" id="UP000199662"/>
    </source>
</evidence>
<dbReference type="InterPro" id="IPR051556">
    <property type="entry name" value="N-term/lysine_N-AcTrnsfr"/>
</dbReference>
<dbReference type="CDD" id="cd04301">
    <property type="entry name" value="NAT_SF"/>
    <property type="match status" value="1"/>
</dbReference>
<accession>A0A1H6Y6G0</accession>
<dbReference type="PROSITE" id="PS51186">
    <property type="entry name" value="GNAT"/>
    <property type="match status" value="1"/>
</dbReference>
<reference evidence="4 5" key="1">
    <citation type="submission" date="2016-10" db="EMBL/GenBank/DDBJ databases">
        <authorList>
            <person name="de Groot N.N."/>
        </authorList>
    </citation>
    <scope>NUCLEOTIDE SEQUENCE [LARGE SCALE GENOMIC DNA]</scope>
    <source>
        <strain evidence="4 5">DSM 2179</strain>
    </source>
</reference>
<keyword evidence="1 4" id="KW-0808">Transferase</keyword>
<dbReference type="Gene3D" id="3.40.630.30">
    <property type="match status" value="1"/>
</dbReference>
<evidence type="ECO:0000256" key="2">
    <source>
        <dbReference type="ARBA" id="ARBA00023315"/>
    </source>
</evidence>
<dbReference type="RefSeq" id="WP_091830601.1">
    <property type="nucleotide sequence ID" value="NZ_FNZK01000006.1"/>
</dbReference>